<proteinExistence type="predicted"/>
<dbReference type="RefSeq" id="WP_093132202.1">
    <property type="nucleotide sequence ID" value="NZ_FOHJ01000002.1"/>
</dbReference>
<dbReference type="AlphaFoldDB" id="A0A1I0B1A5"/>
<gene>
    <name evidence="1" type="ORF">SAMN05421676_102323</name>
</gene>
<evidence type="ECO:0000313" key="2">
    <source>
        <dbReference type="Proteomes" id="UP000199095"/>
    </source>
</evidence>
<name>A0A1I0B1A5_9BACI</name>
<dbReference type="OrthoDB" id="2990258at2"/>
<protein>
    <recommendedName>
        <fullName evidence="3">DUF4145 domain-containing protein</fullName>
    </recommendedName>
</protein>
<keyword evidence="2" id="KW-1185">Reference proteome</keyword>
<dbReference type="Proteomes" id="UP000199095">
    <property type="component" value="Unassembled WGS sequence"/>
</dbReference>
<accession>A0A1I0B1A5</accession>
<evidence type="ECO:0008006" key="3">
    <source>
        <dbReference type="Google" id="ProtNLM"/>
    </source>
</evidence>
<organism evidence="1 2">
    <name type="scientific">Salinibacillus kushneri</name>
    <dbReference type="NCBI Taxonomy" id="237682"/>
    <lineage>
        <taxon>Bacteria</taxon>
        <taxon>Bacillati</taxon>
        <taxon>Bacillota</taxon>
        <taxon>Bacilli</taxon>
        <taxon>Bacillales</taxon>
        <taxon>Bacillaceae</taxon>
        <taxon>Salinibacillus</taxon>
    </lineage>
</organism>
<sequence>MDYKGLNNESKFQVFLNNTIKIEGEIRKLYTERLKTFNKTNLEHNPEPFRLLNPDNCSVILFIVPYEFDFSTACQVFLLSTPGKRHERVIPLGHDDLMDVDSYDNKEIFFNSVVLPKHGYHPSQIIMDFSDFYTNRDKDLSILYNTVIPDRFMSTHSIRSNIINTIRDEVSEFKSVNNTKLSYFAKDAYKFPFSIIDLKPLIELVNDDDFSYQLDQAMAAYHENLFLPCAATLGVVLETVCIKVLELHDGKTPKSGETQLGKLKDSLMSKEIISRRDNNRLEVAYKMRNMASHTSPGIALKEDCHFMLNVINAIAFEYLEQK</sequence>
<reference evidence="2" key="1">
    <citation type="submission" date="2016-10" db="EMBL/GenBank/DDBJ databases">
        <authorList>
            <person name="Varghese N."/>
            <person name="Submissions S."/>
        </authorList>
    </citation>
    <scope>NUCLEOTIDE SEQUENCE [LARGE SCALE GENOMIC DNA]</scope>
    <source>
        <strain evidence="2">CGMCC 1.3566</strain>
    </source>
</reference>
<dbReference type="EMBL" id="FOHJ01000002">
    <property type="protein sequence ID" value="SET00479.1"/>
    <property type="molecule type" value="Genomic_DNA"/>
</dbReference>
<evidence type="ECO:0000313" key="1">
    <source>
        <dbReference type="EMBL" id="SET00479.1"/>
    </source>
</evidence>
<dbReference type="STRING" id="237682.SAMN05421676_102323"/>